<evidence type="ECO:0000313" key="1">
    <source>
        <dbReference type="EMBL" id="MCX8999641.1"/>
    </source>
</evidence>
<protein>
    <recommendedName>
        <fullName evidence="3">Acyl-CoA dehydrogenase</fullName>
    </recommendedName>
</protein>
<proteinExistence type="predicted"/>
<dbReference type="AlphaFoldDB" id="A0AAE3N3P3"/>
<sequence>MGGLLHSEDRFIRSVVRQIGSEEDALEVADRLVRNTDRADDAARFEAVSRSGLLAIATPAAFGGADVTNATLAEIVRRFAAEDPPEAHRLVSHFVASEIIRNAGGDAYAVFQRVAAGARLIAVLEEAGGGTVPLPARHAGGQGTDADGADIDVWFVILRRESSGLPLVRMVRDRRTGDDLLDGSFLDIDTSALPLVKVLSQLLKAGVFLGELERLKQRGDAARGERTVMIVSETISALVQRVGAALDLAQVSPSDRTITEAARLAEVLDHVRQRCARSPGADFDLSS</sequence>
<dbReference type="GO" id="GO:0050660">
    <property type="term" value="F:flavin adenine dinucleotide binding"/>
    <property type="evidence" value="ECO:0007669"/>
    <property type="project" value="InterPro"/>
</dbReference>
<keyword evidence="2" id="KW-1185">Reference proteome</keyword>
<dbReference type="Gene3D" id="1.10.540.10">
    <property type="entry name" value="Acyl-CoA dehydrogenase/oxidase, N-terminal domain"/>
    <property type="match status" value="1"/>
</dbReference>
<dbReference type="EMBL" id="JANFPI010000010">
    <property type="protein sequence ID" value="MCX8999641.1"/>
    <property type="molecule type" value="Genomic_DNA"/>
</dbReference>
<dbReference type="Proteomes" id="UP001208771">
    <property type="component" value="Unassembled WGS sequence"/>
</dbReference>
<dbReference type="InterPro" id="IPR037069">
    <property type="entry name" value="AcylCoA_DH/ox_N_sf"/>
</dbReference>
<evidence type="ECO:0008006" key="3">
    <source>
        <dbReference type="Google" id="ProtNLM"/>
    </source>
</evidence>
<dbReference type="SUPFAM" id="SSF56645">
    <property type="entry name" value="Acyl-CoA dehydrogenase NM domain-like"/>
    <property type="match status" value="1"/>
</dbReference>
<dbReference type="GO" id="GO:0016627">
    <property type="term" value="F:oxidoreductase activity, acting on the CH-CH group of donors"/>
    <property type="evidence" value="ECO:0007669"/>
    <property type="project" value="InterPro"/>
</dbReference>
<evidence type="ECO:0000313" key="2">
    <source>
        <dbReference type="Proteomes" id="UP001208771"/>
    </source>
</evidence>
<accession>A0AAE3N3P3</accession>
<gene>
    <name evidence="1" type="ORF">NOF55_21270</name>
</gene>
<organism evidence="1 2">
    <name type="scientific">Ectorhizobium quercum</name>
    <dbReference type="NCBI Taxonomy" id="2965071"/>
    <lineage>
        <taxon>Bacteria</taxon>
        <taxon>Pseudomonadati</taxon>
        <taxon>Pseudomonadota</taxon>
        <taxon>Alphaproteobacteria</taxon>
        <taxon>Hyphomicrobiales</taxon>
        <taxon>Rhizobiaceae</taxon>
        <taxon>Ectorhizobium</taxon>
    </lineage>
</organism>
<reference evidence="1" key="1">
    <citation type="submission" date="2022-07" db="EMBL/GenBank/DDBJ databases">
        <title>Ectorhizobium quercum gen.nov., sp. nov.</title>
        <authorList>
            <person name="Ma T."/>
            <person name="Li Y."/>
        </authorList>
    </citation>
    <scope>NUCLEOTIDE SEQUENCE</scope>
    <source>
        <strain evidence="1">BDR2-2</strain>
    </source>
</reference>
<dbReference type="RefSeq" id="WP_306413140.1">
    <property type="nucleotide sequence ID" value="NZ_JANFPI010000010.1"/>
</dbReference>
<dbReference type="InterPro" id="IPR009100">
    <property type="entry name" value="AcylCoA_DH/oxidase_NM_dom_sf"/>
</dbReference>
<comment type="caution">
    <text evidence="1">The sequence shown here is derived from an EMBL/GenBank/DDBJ whole genome shotgun (WGS) entry which is preliminary data.</text>
</comment>
<name>A0AAE3N3P3_9HYPH</name>